<evidence type="ECO:0000259" key="3">
    <source>
        <dbReference type="PROSITE" id="PS51304"/>
    </source>
</evidence>
<accession>A0ABD0LIL2</accession>
<evidence type="ECO:0000313" key="4">
    <source>
        <dbReference type="EMBL" id="KAK7499270.1"/>
    </source>
</evidence>
<reference evidence="4 5" key="1">
    <citation type="journal article" date="2023" name="Sci. Data">
        <title>Genome assembly of the Korean intertidal mud-creeper Batillaria attramentaria.</title>
        <authorList>
            <person name="Patra A.K."/>
            <person name="Ho P.T."/>
            <person name="Jun S."/>
            <person name="Lee S.J."/>
            <person name="Kim Y."/>
            <person name="Won Y.J."/>
        </authorList>
    </citation>
    <scope>NUCLEOTIDE SEQUENCE [LARGE SCALE GENOMIC DNA]</scope>
    <source>
        <strain evidence="4">Wonlab-2016</strain>
    </source>
</reference>
<evidence type="ECO:0000256" key="2">
    <source>
        <dbReference type="RuleBase" id="RU102079"/>
    </source>
</evidence>
<dbReference type="PROSITE" id="PS51304">
    <property type="entry name" value="GALECTIN"/>
    <property type="match status" value="1"/>
</dbReference>
<comment type="caution">
    <text evidence="4">The sequence shown here is derived from an EMBL/GenBank/DDBJ whole genome shotgun (WGS) entry which is preliminary data.</text>
</comment>
<dbReference type="SUPFAM" id="SSF49899">
    <property type="entry name" value="Concanavalin A-like lectins/glucanases"/>
    <property type="match status" value="1"/>
</dbReference>
<evidence type="ECO:0000313" key="5">
    <source>
        <dbReference type="Proteomes" id="UP001519460"/>
    </source>
</evidence>
<dbReference type="Gene3D" id="2.60.120.200">
    <property type="match status" value="1"/>
</dbReference>
<dbReference type="InterPro" id="IPR013320">
    <property type="entry name" value="ConA-like_dom_sf"/>
</dbReference>
<dbReference type="Pfam" id="PF00337">
    <property type="entry name" value="Gal-bind_lectin"/>
    <property type="match status" value="1"/>
</dbReference>
<dbReference type="InterPro" id="IPR001079">
    <property type="entry name" value="Galectin_CRD"/>
</dbReference>
<evidence type="ECO:0000256" key="1">
    <source>
        <dbReference type="ARBA" id="ARBA00022734"/>
    </source>
</evidence>
<dbReference type="EMBL" id="JACVVK020000045">
    <property type="protein sequence ID" value="KAK7499270.1"/>
    <property type="molecule type" value="Genomic_DNA"/>
</dbReference>
<dbReference type="GO" id="GO:0030246">
    <property type="term" value="F:carbohydrate binding"/>
    <property type="evidence" value="ECO:0007669"/>
    <property type="project" value="UniProtKB-UniRule"/>
</dbReference>
<dbReference type="Proteomes" id="UP001519460">
    <property type="component" value="Unassembled WGS sequence"/>
</dbReference>
<protein>
    <recommendedName>
        <fullName evidence="2">Galectin</fullName>
    </recommendedName>
</protein>
<feature type="domain" description="Galectin" evidence="3">
    <location>
        <begin position="10"/>
        <end position="148"/>
    </location>
</feature>
<gene>
    <name evidence="4" type="ORF">BaRGS_00009530</name>
</gene>
<proteinExistence type="predicted"/>
<keyword evidence="5" id="KW-1185">Reference proteome</keyword>
<name>A0ABD0LIL2_9CAEN</name>
<organism evidence="4 5">
    <name type="scientific">Batillaria attramentaria</name>
    <dbReference type="NCBI Taxonomy" id="370345"/>
    <lineage>
        <taxon>Eukaryota</taxon>
        <taxon>Metazoa</taxon>
        <taxon>Spiralia</taxon>
        <taxon>Lophotrochozoa</taxon>
        <taxon>Mollusca</taxon>
        <taxon>Gastropoda</taxon>
        <taxon>Caenogastropoda</taxon>
        <taxon>Sorbeoconcha</taxon>
        <taxon>Cerithioidea</taxon>
        <taxon>Batillariidae</taxon>
        <taxon>Batillaria</taxon>
    </lineage>
</organism>
<keyword evidence="1 2" id="KW-0430">Lectin</keyword>
<dbReference type="AlphaFoldDB" id="A0ABD0LIL2"/>
<sequence length="151" mass="17694">MGCACSDQVVHSQLKRPFDDLMMPVQVCLEYARFVFFFEDDQGNVLLQIGVRLDYTLDMRYYRMTNFNYKLGGSWGPDPVRLWDSPEYPFPFDNGQQFDLNITAVADDVFAVYVDDIHYVDYQLPAPVSTITSFKFRDDLQVHYLDLWCVL</sequence>